<feature type="region of interest" description="Disordered" evidence="1">
    <location>
        <begin position="1"/>
        <end position="46"/>
    </location>
</feature>
<feature type="compositionally biased region" description="Basic and acidic residues" evidence="1">
    <location>
        <begin position="10"/>
        <end position="28"/>
    </location>
</feature>
<reference evidence="2" key="1">
    <citation type="journal article" date="2021" name="bioRxiv">
        <title>Whole Genome Assembly and Annotation of Northern Wild Rice, Zizania palustris L., Supports a Whole Genome Duplication in the Zizania Genus.</title>
        <authorList>
            <person name="Haas M."/>
            <person name="Kono T."/>
            <person name="Macchietto M."/>
            <person name="Millas R."/>
            <person name="McGilp L."/>
            <person name="Shao M."/>
            <person name="Duquette J."/>
            <person name="Hirsch C.N."/>
            <person name="Kimball J."/>
        </authorList>
    </citation>
    <scope>NUCLEOTIDE SEQUENCE</scope>
    <source>
        <tissue evidence="2">Fresh leaf tissue</tissue>
    </source>
</reference>
<proteinExistence type="predicted"/>
<evidence type="ECO:0000256" key="1">
    <source>
        <dbReference type="SAM" id="MobiDB-lite"/>
    </source>
</evidence>
<sequence length="153" mass="16938">MDATTLPRARKFESRVLDGERSDSRQRDLLTPARRPSAQLRRAPGLAGAGWAGKLILSGQSGPTCRHRIAAAPAATRVGAAPPSLGPPLRRRSGHRSGQRRSGRLARRLGRRRSGHRSARRSGHLARRSPRPARLARRSPRPAPLRTQYRYSR</sequence>
<gene>
    <name evidence="2" type="ORF">GUJ93_ZPchr0014g46638</name>
</gene>
<dbReference type="Proteomes" id="UP000729402">
    <property type="component" value="Unassembled WGS sequence"/>
</dbReference>
<evidence type="ECO:0000313" key="2">
    <source>
        <dbReference type="EMBL" id="KAG8081856.1"/>
    </source>
</evidence>
<feature type="compositionally biased region" description="Low complexity" evidence="1">
    <location>
        <begin position="72"/>
        <end position="83"/>
    </location>
</feature>
<comment type="caution">
    <text evidence="2">The sequence shown here is derived from an EMBL/GenBank/DDBJ whole genome shotgun (WGS) entry which is preliminary data.</text>
</comment>
<keyword evidence="3" id="KW-1185">Reference proteome</keyword>
<feature type="region of interest" description="Disordered" evidence="1">
    <location>
        <begin position="72"/>
        <end position="153"/>
    </location>
</feature>
<accession>A0A8J5W0B0</accession>
<evidence type="ECO:0000313" key="3">
    <source>
        <dbReference type="Proteomes" id="UP000729402"/>
    </source>
</evidence>
<dbReference type="EMBL" id="JAAALK010000086">
    <property type="protein sequence ID" value="KAG8081856.1"/>
    <property type="molecule type" value="Genomic_DNA"/>
</dbReference>
<name>A0A8J5W0B0_ZIZPA</name>
<dbReference type="AlphaFoldDB" id="A0A8J5W0B0"/>
<protein>
    <submittedName>
        <fullName evidence="2">Uncharacterized protein</fullName>
    </submittedName>
</protein>
<feature type="compositionally biased region" description="Basic residues" evidence="1">
    <location>
        <begin position="89"/>
        <end position="140"/>
    </location>
</feature>
<organism evidence="2 3">
    <name type="scientific">Zizania palustris</name>
    <name type="common">Northern wild rice</name>
    <dbReference type="NCBI Taxonomy" id="103762"/>
    <lineage>
        <taxon>Eukaryota</taxon>
        <taxon>Viridiplantae</taxon>
        <taxon>Streptophyta</taxon>
        <taxon>Embryophyta</taxon>
        <taxon>Tracheophyta</taxon>
        <taxon>Spermatophyta</taxon>
        <taxon>Magnoliopsida</taxon>
        <taxon>Liliopsida</taxon>
        <taxon>Poales</taxon>
        <taxon>Poaceae</taxon>
        <taxon>BOP clade</taxon>
        <taxon>Oryzoideae</taxon>
        <taxon>Oryzeae</taxon>
        <taxon>Zizaniinae</taxon>
        <taxon>Zizania</taxon>
    </lineage>
</organism>
<reference evidence="2" key="2">
    <citation type="submission" date="2021-02" db="EMBL/GenBank/DDBJ databases">
        <authorList>
            <person name="Kimball J.A."/>
            <person name="Haas M.W."/>
            <person name="Macchietto M."/>
            <person name="Kono T."/>
            <person name="Duquette J."/>
            <person name="Shao M."/>
        </authorList>
    </citation>
    <scope>NUCLEOTIDE SEQUENCE</scope>
    <source>
        <tissue evidence="2">Fresh leaf tissue</tissue>
    </source>
</reference>